<evidence type="ECO:0000313" key="1">
    <source>
        <dbReference type="EMBL" id="PJA40992.1"/>
    </source>
</evidence>
<gene>
    <name evidence="1" type="ORF">CO178_01165</name>
</gene>
<dbReference type="EMBL" id="PFWY01000055">
    <property type="protein sequence ID" value="PJA40992.1"/>
    <property type="molecule type" value="Genomic_DNA"/>
</dbReference>
<protein>
    <submittedName>
        <fullName evidence="1">Uncharacterized protein</fullName>
    </submittedName>
</protein>
<feature type="non-terminal residue" evidence="1">
    <location>
        <position position="1"/>
    </location>
</feature>
<accession>A0A2M7X4A6</accession>
<sequence>SDFANNGRIEIHKALNLIVEGLENFPGSIAHRAWALNRKAQVMHLLGNSDDALKFLKDGEIAIFEGYDEEIKNKDGAMKIKVWLTGLWLTAAKIYKESNKKILAQFYVEAVINFDDPEGTLTLRKQQAERLLEEIKKMKK</sequence>
<dbReference type="Proteomes" id="UP000230683">
    <property type="component" value="Unassembled WGS sequence"/>
</dbReference>
<comment type="caution">
    <text evidence="1">The sequence shown here is derived from an EMBL/GenBank/DDBJ whole genome shotgun (WGS) entry which is preliminary data.</text>
</comment>
<reference evidence="2" key="1">
    <citation type="submission" date="2017-09" db="EMBL/GenBank/DDBJ databases">
        <title>Depth-based differentiation of microbial function through sediment-hosted aquifers and enrichment of novel symbionts in the deep terrestrial subsurface.</title>
        <authorList>
            <person name="Probst A.J."/>
            <person name="Ladd B."/>
            <person name="Jarett J.K."/>
            <person name="Geller-Mcgrath D.E."/>
            <person name="Sieber C.M.K."/>
            <person name="Emerson J.B."/>
            <person name="Anantharaman K."/>
            <person name="Thomas B.C."/>
            <person name="Malmstrom R."/>
            <person name="Stieglmeier M."/>
            <person name="Klingl A."/>
            <person name="Woyke T."/>
            <person name="Ryan C.M."/>
            <person name="Banfield J.F."/>
        </authorList>
    </citation>
    <scope>NUCLEOTIDE SEQUENCE [LARGE SCALE GENOMIC DNA]</scope>
</reference>
<proteinExistence type="predicted"/>
<evidence type="ECO:0000313" key="2">
    <source>
        <dbReference type="Proteomes" id="UP000230683"/>
    </source>
</evidence>
<name>A0A2M7X4A6_UNCKA</name>
<organism evidence="1 2">
    <name type="scientific">candidate division WWE3 bacterium CG_4_9_14_3_um_filter_34_6</name>
    <dbReference type="NCBI Taxonomy" id="1975079"/>
    <lineage>
        <taxon>Bacteria</taxon>
        <taxon>Katanobacteria</taxon>
    </lineage>
</organism>
<dbReference type="AlphaFoldDB" id="A0A2M7X4A6"/>